<dbReference type="SUPFAM" id="SSF53474">
    <property type="entry name" value="alpha/beta-Hydrolases"/>
    <property type="match status" value="1"/>
</dbReference>
<dbReference type="Gene3D" id="3.40.50.1820">
    <property type="entry name" value="alpha/beta hydrolase"/>
    <property type="match status" value="1"/>
</dbReference>
<organism evidence="2 3">
    <name type="scientific">Phytohabitans suffuscus</name>
    <dbReference type="NCBI Taxonomy" id="624315"/>
    <lineage>
        <taxon>Bacteria</taxon>
        <taxon>Bacillati</taxon>
        <taxon>Actinomycetota</taxon>
        <taxon>Actinomycetes</taxon>
        <taxon>Micromonosporales</taxon>
        <taxon>Micromonosporaceae</taxon>
    </lineage>
</organism>
<evidence type="ECO:0000259" key="1">
    <source>
        <dbReference type="Pfam" id="PF12697"/>
    </source>
</evidence>
<dbReference type="Proteomes" id="UP000503011">
    <property type="component" value="Chromosome"/>
</dbReference>
<keyword evidence="3" id="KW-1185">Reference proteome</keyword>
<dbReference type="PANTHER" id="PTHR43194:SF2">
    <property type="entry name" value="PEROXISOMAL MEMBRANE PROTEIN LPX1"/>
    <property type="match status" value="1"/>
</dbReference>
<feature type="domain" description="AB hydrolase-1" evidence="1">
    <location>
        <begin position="4"/>
        <end position="249"/>
    </location>
</feature>
<keyword evidence="2" id="KW-0378">Hydrolase</keyword>
<reference evidence="2 3" key="2">
    <citation type="submission" date="2020-03" db="EMBL/GenBank/DDBJ databases">
        <authorList>
            <person name="Ichikawa N."/>
            <person name="Kimura A."/>
            <person name="Kitahashi Y."/>
            <person name="Uohara A."/>
        </authorList>
    </citation>
    <scope>NUCLEOTIDE SEQUENCE [LARGE SCALE GENOMIC DNA]</scope>
    <source>
        <strain evidence="2 3">NBRC 105367</strain>
    </source>
</reference>
<name>A0A6F8YZZ3_9ACTN</name>
<accession>A0A6F8YZZ3</accession>
<evidence type="ECO:0000313" key="3">
    <source>
        <dbReference type="Proteomes" id="UP000503011"/>
    </source>
</evidence>
<sequence length="263" mass="28242">MTPVVFVHGLWLHHTSWQPWVDQFREAGYDPVAPPWPGEPDTIEQARADPGPMGGFGVGEVADHYAEVIGGLGAKPVVVGHSFGGLITQVLLGRGLAAAGVAIDPAPIKGVLPLPVSSLRVASIALRNPANLKGTVALTPDQWRYGFTNTRTAHEATELYERCAMPSPGRPLFQAAFANFNPAAATKVDLLRADRGPLLVTAGGRDHTVAPAISRYTAKLHRRSPAVTAVKEFPDRDHSLAINSDWREVSDYVLAWLKQQGVS</sequence>
<dbReference type="Pfam" id="PF12697">
    <property type="entry name" value="Abhydrolase_6"/>
    <property type="match status" value="1"/>
</dbReference>
<dbReference type="KEGG" id="psuu:Psuf_089750"/>
<proteinExistence type="predicted"/>
<dbReference type="GO" id="GO:0016787">
    <property type="term" value="F:hydrolase activity"/>
    <property type="evidence" value="ECO:0007669"/>
    <property type="project" value="UniProtKB-KW"/>
</dbReference>
<reference evidence="2 3" key="1">
    <citation type="submission" date="2020-03" db="EMBL/GenBank/DDBJ databases">
        <title>Whole genome shotgun sequence of Phytohabitans suffuscus NBRC 105367.</title>
        <authorList>
            <person name="Komaki H."/>
            <person name="Tamura T."/>
        </authorList>
    </citation>
    <scope>NUCLEOTIDE SEQUENCE [LARGE SCALE GENOMIC DNA]</scope>
    <source>
        <strain evidence="2 3">NBRC 105367</strain>
    </source>
</reference>
<protein>
    <submittedName>
        <fullName evidence="2">Alpha/beta hydrolase</fullName>
    </submittedName>
</protein>
<evidence type="ECO:0000313" key="2">
    <source>
        <dbReference type="EMBL" id="BCB91662.1"/>
    </source>
</evidence>
<dbReference type="InterPro" id="IPR029058">
    <property type="entry name" value="AB_hydrolase_fold"/>
</dbReference>
<dbReference type="InterPro" id="IPR000073">
    <property type="entry name" value="AB_hydrolase_1"/>
</dbReference>
<dbReference type="RefSeq" id="WP_173164934.1">
    <property type="nucleotide sequence ID" value="NZ_AP022871.1"/>
</dbReference>
<dbReference type="EMBL" id="AP022871">
    <property type="protein sequence ID" value="BCB91662.1"/>
    <property type="molecule type" value="Genomic_DNA"/>
</dbReference>
<dbReference type="PANTHER" id="PTHR43194">
    <property type="entry name" value="HYDROLASE ALPHA/BETA FOLD FAMILY"/>
    <property type="match status" value="1"/>
</dbReference>
<dbReference type="InterPro" id="IPR050228">
    <property type="entry name" value="Carboxylesterase_BioH"/>
</dbReference>
<dbReference type="AlphaFoldDB" id="A0A6F8YZZ3"/>
<gene>
    <name evidence="2" type="ORF">Psuf_089750</name>
</gene>